<dbReference type="GO" id="GO:0046464">
    <property type="term" value="P:acylglycerol catabolic process"/>
    <property type="evidence" value="ECO:0007669"/>
    <property type="project" value="TreeGrafter"/>
</dbReference>
<dbReference type="InterPro" id="IPR050266">
    <property type="entry name" value="AB_hydrolase_sf"/>
</dbReference>
<gene>
    <name evidence="3" type="ORF">MOS_109</name>
</gene>
<dbReference type="AlphaFoldDB" id="A0AAI8AME5"/>
<proteinExistence type="inferred from homology"/>
<evidence type="ECO:0000313" key="3">
    <source>
        <dbReference type="EMBL" id="AFX74041.1"/>
    </source>
</evidence>
<dbReference type="Gene3D" id="3.40.50.1820">
    <property type="entry name" value="alpha/beta hydrolase"/>
    <property type="match status" value="1"/>
</dbReference>
<dbReference type="GO" id="GO:0016020">
    <property type="term" value="C:membrane"/>
    <property type="evidence" value="ECO:0007669"/>
    <property type="project" value="TreeGrafter"/>
</dbReference>
<dbReference type="RefSeq" id="WP_015084016.1">
    <property type="nucleotide sequence ID" value="NC_019552.1"/>
</dbReference>
<dbReference type="InterPro" id="IPR029058">
    <property type="entry name" value="AB_hydrolase_fold"/>
</dbReference>
<dbReference type="GO" id="GO:0047372">
    <property type="term" value="F:monoacylglycerol lipase activity"/>
    <property type="evidence" value="ECO:0007669"/>
    <property type="project" value="TreeGrafter"/>
</dbReference>
<dbReference type="Proteomes" id="UP000009399">
    <property type="component" value="Chromosome"/>
</dbReference>
<feature type="domain" description="AB hydrolase-1" evidence="2">
    <location>
        <begin position="26"/>
        <end position="252"/>
    </location>
</feature>
<protein>
    <submittedName>
        <fullName evidence="3">Triacylglycerol lipase</fullName>
    </submittedName>
</protein>
<evidence type="ECO:0000259" key="2">
    <source>
        <dbReference type="Pfam" id="PF00561"/>
    </source>
</evidence>
<dbReference type="PANTHER" id="PTHR43798:SF5">
    <property type="entry name" value="MONOACYLGLYCEROL LIPASE ABHD6"/>
    <property type="match status" value="1"/>
</dbReference>
<dbReference type="Pfam" id="PF00561">
    <property type="entry name" value="Abhydrolase_1"/>
    <property type="match status" value="1"/>
</dbReference>
<name>A0AAI8AME5_MESHY</name>
<comment type="similarity">
    <text evidence="1">Belongs to the lipase/esterase LIP3/BchO family.</text>
</comment>
<sequence>MFTRKTMDIDGELISYIEENNDKPKILFLHGFASSSEAAQQVYNLTNRSYGIIALDFPGCGHSSAKKDINIEYYQFIAKRFVEELNLKDFIVIGHSLGGASALHLLNEKLAKKAILAAPINYDMLHSTNQKVKLKWLLPENLQQAYESMDSLVFVDRLNYKQNLDKTAQRFFNFMSIRKPVFLDMVVNQILNPDYLKNSIKNLYLANNDYEFIIGEKDLFVTYNSILSVALENHKKINSIPDCGHALFFEKPEEVNQIIEDIIKQVN</sequence>
<evidence type="ECO:0000313" key="4">
    <source>
        <dbReference type="Proteomes" id="UP000009399"/>
    </source>
</evidence>
<dbReference type="PANTHER" id="PTHR43798">
    <property type="entry name" value="MONOACYLGLYCEROL LIPASE"/>
    <property type="match status" value="1"/>
</dbReference>
<dbReference type="InterPro" id="IPR000073">
    <property type="entry name" value="AB_hydrolase_1"/>
</dbReference>
<reference evidence="3 4" key="1">
    <citation type="journal article" date="2013" name="Genome Announc.">
        <title>Complete Genome Sequence of Mycoplasma hyorhinis Strain SK76.</title>
        <authorList>
            <person name="Goodison S."/>
            <person name="Urquidi V."/>
            <person name="Kumar D."/>
            <person name="Reyes L."/>
            <person name="Rosser C.J."/>
        </authorList>
    </citation>
    <scope>NUCLEOTIDE SEQUENCE [LARGE SCALE GENOMIC DNA]</scope>
    <source>
        <strain evidence="3 4">SK76</strain>
    </source>
</reference>
<organism evidence="3 4">
    <name type="scientific">Mesomycoplasma hyorhinis SK76</name>
    <dbReference type="NCBI Taxonomy" id="1118964"/>
    <lineage>
        <taxon>Bacteria</taxon>
        <taxon>Bacillati</taxon>
        <taxon>Mycoplasmatota</taxon>
        <taxon>Mycoplasmoidales</taxon>
        <taxon>Metamycoplasmataceae</taxon>
        <taxon>Mesomycoplasma</taxon>
    </lineage>
</organism>
<dbReference type="PRINTS" id="PR00111">
    <property type="entry name" value="ABHYDROLASE"/>
</dbReference>
<dbReference type="SUPFAM" id="SSF53474">
    <property type="entry name" value="alpha/beta-Hydrolases"/>
    <property type="match status" value="1"/>
</dbReference>
<accession>A0AAI8AME5</accession>
<dbReference type="PRINTS" id="PR00412">
    <property type="entry name" value="EPOXHYDRLASE"/>
</dbReference>
<dbReference type="KEGG" id="mhs:MOS_109"/>
<dbReference type="EMBL" id="CP003914">
    <property type="protein sequence ID" value="AFX74041.1"/>
    <property type="molecule type" value="Genomic_DNA"/>
</dbReference>
<dbReference type="InterPro" id="IPR000639">
    <property type="entry name" value="Epox_hydrolase-like"/>
</dbReference>
<evidence type="ECO:0000256" key="1">
    <source>
        <dbReference type="ARBA" id="ARBA00006989"/>
    </source>
</evidence>